<evidence type="ECO:0000256" key="1">
    <source>
        <dbReference type="ARBA" id="ARBA00004651"/>
    </source>
</evidence>
<dbReference type="EMBL" id="LBXN01000056">
    <property type="protein sequence ID" value="KKR31945.1"/>
    <property type="molecule type" value="Genomic_DNA"/>
</dbReference>
<reference evidence="8 9" key="1">
    <citation type="journal article" date="2015" name="Nature">
        <title>rRNA introns, odd ribosomes, and small enigmatic genomes across a large radiation of phyla.</title>
        <authorList>
            <person name="Brown C.T."/>
            <person name="Hug L.A."/>
            <person name="Thomas B.C."/>
            <person name="Sharon I."/>
            <person name="Castelle C.J."/>
            <person name="Singh A."/>
            <person name="Wilkins M.J."/>
            <person name="Williams K.H."/>
            <person name="Banfield J.F."/>
        </authorList>
    </citation>
    <scope>NUCLEOTIDE SEQUENCE [LARGE SCALE GENOMIC DNA]</scope>
</reference>
<comment type="caution">
    <text evidence="8">The sequence shown here is derived from an EMBL/GenBank/DDBJ whole genome shotgun (WGS) entry which is preliminary data.</text>
</comment>
<gene>
    <name evidence="8" type="ORF">UT63_C0056G0009</name>
</gene>
<dbReference type="Pfam" id="PF03772">
    <property type="entry name" value="Competence"/>
    <property type="match status" value="1"/>
</dbReference>
<dbReference type="PANTHER" id="PTHR30619">
    <property type="entry name" value="DNA INTERNALIZATION/COMPETENCE PROTEIN COMEC/REC2"/>
    <property type="match status" value="1"/>
</dbReference>
<evidence type="ECO:0000256" key="2">
    <source>
        <dbReference type="ARBA" id="ARBA00022475"/>
    </source>
</evidence>
<feature type="transmembrane region" description="Helical" evidence="6">
    <location>
        <begin position="179"/>
        <end position="198"/>
    </location>
</feature>
<feature type="transmembrane region" description="Helical" evidence="6">
    <location>
        <begin position="43"/>
        <end position="64"/>
    </location>
</feature>
<dbReference type="GO" id="GO:0005886">
    <property type="term" value="C:plasma membrane"/>
    <property type="evidence" value="ECO:0007669"/>
    <property type="project" value="UniProtKB-SubCell"/>
</dbReference>
<keyword evidence="5 6" id="KW-0472">Membrane</keyword>
<keyword evidence="4 6" id="KW-1133">Transmembrane helix</keyword>
<dbReference type="NCBIfam" id="TIGR00360">
    <property type="entry name" value="ComEC_N-term"/>
    <property type="match status" value="1"/>
</dbReference>
<evidence type="ECO:0000256" key="5">
    <source>
        <dbReference type="ARBA" id="ARBA00023136"/>
    </source>
</evidence>
<evidence type="ECO:0000259" key="7">
    <source>
        <dbReference type="Pfam" id="PF03772"/>
    </source>
</evidence>
<protein>
    <submittedName>
        <fullName evidence="8">ComEC/Rec2-related protein</fullName>
    </submittedName>
</protein>
<dbReference type="PANTHER" id="PTHR30619:SF7">
    <property type="entry name" value="BETA-LACTAMASE DOMAIN PROTEIN"/>
    <property type="match status" value="1"/>
</dbReference>
<evidence type="ECO:0000256" key="4">
    <source>
        <dbReference type="ARBA" id="ARBA00022989"/>
    </source>
</evidence>
<evidence type="ECO:0000313" key="8">
    <source>
        <dbReference type="EMBL" id="KKR31945.1"/>
    </source>
</evidence>
<feature type="transmembrane region" description="Helical" evidence="6">
    <location>
        <begin position="140"/>
        <end position="158"/>
    </location>
</feature>
<dbReference type="AlphaFoldDB" id="A0A0G0SB29"/>
<feature type="transmembrane region" description="Helical" evidence="6">
    <location>
        <begin position="218"/>
        <end position="242"/>
    </location>
</feature>
<evidence type="ECO:0000256" key="3">
    <source>
        <dbReference type="ARBA" id="ARBA00022692"/>
    </source>
</evidence>
<feature type="domain" description="ComEC/Rec2-related protein" evidence="7">
    <location>
        <begin position="24"/>
        <end position="266"/>
    </location>
</feature>
<accession>A0A0G0SB29</accession>
<sequence>MPNPFVPIINSYLPEPHASLLNGILFGIKATMPKSFYYGLRDVGLLHIIALSGMNITILINLFAKGTLYLGRRISITFTIIAIFLFVVFVGPSPSIVRAAIMGTMSLLSIYFGRLSWGLLSLVLASIIMLLTNFTLISDLSFQLSFLATLGIILAGKYTKCQKTRGLIRQSIHCLKENLILTLAAQLFTLPIIIYHFHRLSLVAPISNLLVEWTMQPIMVIGFVTAIFGFIWWPLGLVPAWTNWVLLTYFIKVVEILDQIPGASIKF</sequence>
<dbReference type="InterPro" id="IPR052159">
    <property type="entry name" value="Competence_DNA_uptake"/>
</dbReference>
<keyword evidence="3 6" id="KW-0812">Transmembrane</keyword>
<keyword evidence="2" id="KW-1003">Cell membrane</keyword>
<organism evidence="8 9">
    <name type="scientific">Candidatus Gottesmanbacteria bacterium GW2011_GWC2_39_8</name>
    <dbReference type="NCBI Taxonomy" id="1618450"/>
    <lineage>
        <taxon>Bacteria</taxon>
        <taxon>Candidatus Gottesmaniibacteriota</taxon>
    </lineage>
</organism>
<feature type="transmembrane region" description="Helical" evidence="6">
    <location>
        <begin position="70"/>
        <end position="90"/>
    </location>
</feature>
<dbReference type="InterPro" id="IPR004477">
    <property type="entry name" value="ComEC_N"/>
</dbReference>
<evidence type="ECO:0000256" key="6">
    <source>
        <dbReference type="SAM" id="Phobius"/>
    </source>
</evidence>
<feature type="transmembrane region" description="Helical" evidence="6">
    <location>
        <begin position="111"/>
        <end position="134"/>
    </location>
</feature>
<name>A0A0G0SB29_9BACT</name>
<evidence type="ECO:0000313" key="9">
    <source>
        <dbReference type="Proteomes" id="UP000034539"/>
    </source>
</evidence>
<comment type="subcellular location">
    <subcellularLocation>
        <location evidence="1">Cell membrane</location>
        <topology evidence="1">Multi-pass membrane protein</topology>
    </subcellularLocation>
</comment>
<proteinExistence type="predicted"/>
<dbReference type="Proteomes" id="UP000034539">
    <property type="component" value="Unassembled WGS sequence"/>
</dbReference>